<accession>A0AAE1DEP2</accession>
<sequence>MTLDVCQPRVSVTSLQPTLWLGHHFLSRLSSIYPSTSSFKPVVQYRAKNSPVFYNNPVFTSVTLLLCHDRVSLECACNVLNGTSVLRSTSGSSVSRSTSGSVGIEEHFWLCRVLRSTSGSVGIEEHFWLSRY</sequence>
<name>A0AAE1DEP2_9GAST</name>
<dbReference type="Proteomes" id="UP001283361">
    <property type="component" value="Unassembled WGS sequence"/>
</dbReference>
<proteinExistence type="predicted"/>
<organism evidence="1 2">
    <name type="scientific">Elysia crispata</name>
    <name type="common">lettuce slug</name>
    <dbReference type="NCBI Taxonomy" id="231223"/>
    <lineage>
        <taxon>Eukaryota</taxon>
        <taxon>Metazoa</taxon>
        <taxon>Spiralia</taxon>
        <taxon>Lophotrochozoa</taxon>
        <taxon>Mollusca</taxon>
        <taxon>Gastropoda</taxon>
        <taxon>Heterobranchia</taxon>
        <taxon>Euthyneura</taxon>
        <taxon>Panpulmonata</taxon>
        <taxon>Sacoglossa</taxon>
        <taxon>Placobranchoidea</taxon>
        <taxon>Plakobranchidae</taxon>
        <taxon>Elysia</taxon>
    </lineage>
</organism>
<gene>
    <name evidence="1" type="ORF">RRG08_018398</name>
</gene>
<evidence type="ECO:0000313" key="2">
    <source>
        <dbReference type="Proteomes" id="UP001283361"/>
    </source>
</evidence>
<keyword evidence="2" id="KW-1185">Reference proteome</keyword>
<reference evidence="1" key="1">
    <citation type="journal article" date="2023" name="G3 (Bethesda)">
        <title>A reference genome for the long-term kleptoplast-retaining sea slug Elysia crispata morphotype clarki.</title>
        <authorList>
            <person name="Eastman K.E."/>
            <person name="Pendleton A.L."/>
            <person name="Shaikh M.A."/>
            <person name="Suttiyut T."/>
            <person name="Ogas R."/>
            <person name="Tomko P."/>
            <person name="Gavelis G."/>
            <person name="Widhalm J.R."/>
            <person name="Wisecaver J.H."/>
        </authorList>
    </citation>
    <scope>NUCLEOTIDE SEQUENCE</scope>
    <source>
        <strain evidence="1">ECLA1</strain>
    </source>
</reference>
<comment type="caution">
    <text evidence="1">The sequence shown here is derived from an EMBL/GenBank/DDBJ whole genome shotgun (WGS) entry which is preliminary data.</text>
</comment>
<protein>
    <submittedName>
        <fullName evidence="1">Uncharacterized protein</fullName>
    </submittedName>
</protein>
<dbReference type="AlphaFoldDB" id="A0AAE1DEP2"/>
<evidence type="ECO:0000313" key="1">
    <source>
        <dbReference type="EMBL" id="KAK3767717.1"/>
    </source>
</evidence>
<dbReference type="EMBL" id="JAWDGP010004110">
    <property type="protein sequence ID" value="KAK3767717.1"/>
    <property type="molecule type" value="Genomic_DNA"/>
</dbReference>